<sequence>MEHLQWSDHPRLQRPVIIAAFEGWNDAGDAATTAARWLRDRWAPEALATIEAEDFFDFTSTRPHVTLSDGVTREIEWPNTDLTWGSTTGIDAIVVVGHEPHLRWRTFCQQVVDVAKAYDARLVLTLGALLAEVPHTAPVAVIGTAVDEHLIERFGLRRSSYEGPTGIVGVLQDACGTAGLPAASLWASVPAYVPGAPSPKAALALVERAAEVLAVGVVTTDLEIASASYERQVSEVVADDDEMREYVTHLEARYNGEVDQDVPSPAQLVEEVERFLRDQRFE</sequence>
<dbReference type="InterPro" id="IPR008492">
    <property type="entry name" value="Rv2714-like"/>
</dbReference>
<name>A0A6J4IJB5_9ACTN</name>
<organism evidence="1">
    <name type="scientific">uncultured Acidimicrobiales bacterium</name>
    <dbReference type="NCBI Taxonomy" id="310071"/>
    <lineage>
        <taxon>Bacteria</taxon>
        <taxon>Bacillati</taxon>
        <taxon>Actinomycetota</taxon>
        <taxon>Acidimicrobiia</taxon>
        <taxon>Acidimicrobiales</taxon>
        <taxon>environmental samples</taxon>
    </lineage>
</organism>
<dbReference type="PANTHER" id="PTHR35610">
    <property type="entry name" value="3-ISOPROPYLMALATE DEHYDRATASE-RELATED"/>
    <property type="match status" value="1"/>
</dbReference>
<gene>
    <name evidence="1" type="ORF">AVDCRST_MAG20-2513</name>
</gene>
<dbReference type="EMBL" id="CADCSY010000110">
    <property type="protein sequence ID" value="CAA9254367.1"/>
    <property type="molecule type" value="Genomic_DNA"/>
</dbReference>
<dbReference type="InterPro" id="IPR019151">
    <property type="entry name" value="Proteasome_assmbl_chaperone_2"/>
</dbReference>
<reference evidence="1" key="1">
    <citation type="submission" date="2020-02" db="EMBL/GenBank/DDBJ databases">
        <authorList>
            <person name="Meier V. D."/>
        </authorList>
    </citation>
    <scope>NUCLEOTIDE SEQUENCE</scope>
    <source>
        <strain evidence="1">AVDCRST_MAG20</strain>
    </source>
</reference>
<dbReference type="InterPro" id="IPR038389">
    <property type="entry name" value="PSMG2_sf"/>
</dbReference>
<dbReference type="GO" id="GO:0000502">
    <property type="term" value="C:proteasome complex"/>
    <property type="evidence" value="ECO:0007669"/>
    <property type="project" value="UniProtKB-KW"/>
</dbReference>
<dbReference type="Pfam" id="PF09754">
    <property type="entry name" value="PAC2"/>
    <property type="match status" value="1"/>
</dbReference>
<dbReference type="Gene3D" id="3.40.50.10900">
    <property type="entry name" value="PAC-like subunit"/>
    <property type="match status" value="1"/>
</dbReference>
<dbReference type="AlphaFoldDB" id="A0A6J4IJB5"/>
<proteinExistence type="predicted"/>
<protein>
    <submittedName>
        <fullName evidence="1">PFIG00823557: AC2 (Proteasome assembly chaperone) family</fullName>
    </submittedName>
</protein>
<dbReference type="PANTHER" id="PTHR35610:SF7">
    <property type="entry name" value="3-ISOPROPYLMALATE DEHYDRATASE"/>
    <property type="match status" value="1"/>
</dbReference>
<dbReference type="PIRSF" id="PIRSF028754">
    <property type="entry name" value="UCP028754"/>
    <property type="match status" value="1"/>
</dbReference>
<dbReference type="SUPFAM" id="SSF159659">
    <property type="entry name" value="Cgl1923-like"/>
    <property type="match status" value="1"/>
</dbReference>
<evidence type="ECO:0000313" key="1">
    <source>
        <dbReference type="EMBL" id="CAA9254367.1"/>
    </source>
</evidence>
<keyword evidence="1" id="KW-0647">Proteasome</keyword>
<accession>A0A6J4IJB5</accession>